<dbReference type="STRING" id="416943.SAMN05445871_4614"/>
<organism evidence="3 4">
    <name type="scientific">Paraburkholderia caballeronis</name>
    <dbReference type="NCBI Taxonomy" id="416943"/>
    <lineage>
        <taxon>Bacteria</taxon>
        <taxon>Pseudomonadati</taxon>
        <taxon>Pseudomonadota</taxon>
        <taxon>Betaproteobacteria</taxon>
        <taxon>Burkholderiales</taxon>
        <taxon>Burkholderiaceae</taxon>
        <taxon>Paraburkholderia</taxon>
    </lineage>
</organism>
<evidence type="ECO:0000256" key="1">
    <source>
        <dbReference type="ARBA" id="ARBA00022729"/>
    </source>
</evidence>
<dbReference type="SUPFAM" id="SSF101756">
    <property type="entry name" value="Hypothetical protein YgiW"/>
    <property type="match status" value="1"/>
</dbReference>
<dbReference type="PANTHER" id="PTHR36571">
    <property type="entry name" value="PROTEIN YGIW"/>
    <property type="match status" value="1"/>
</dbReference>
<protein>
    <submittedName>
        <fullName evidence="3">TIGR00156 family protein</fullName>
    </submittedName>
</protein>
<reference evidence="4" key="1">
    <citation type="submission" date="2016-10" db="EMBL/GenBank/DDBJ databases">
        <authorList>
            <person name="Varghese N."/>
            <person name="Submissions S."/>
        </authorList>
    </citation>
    <scope>NUCLEOTIDE SEQUENCE [LARGE SCALE GENOMIC DNA]</scope>
    <source>
        <strain evidence="4">LMG 26416</strain>
    </source>
</reference>
<proteinExistence type="predicted"/>
<dbReference type="Pfam" id="PF04076">
    <property type="entry name" value="BOF"/>
    <property type="match status" value="1"/>
</dbReference>
<dbReference type="AlphaFoldDB" id="A0A1H7QEZ2"/>
<dbReference type="RefSeq" id="WP_134044109.1">
    <property type="nucleotide sequence ID" value="NZ_FNSR01000002.1"/>
</dbReference>
<dbReference type="InterPro" id="IPR036700">
    <property type="entry name" value="BOBF_sf"/>
</dbReference>
<feature type="chain" id="PRO_5030029173" evidence="2">
    <location>
        <begin position="22"/>
        <end position="116"/>
    </location>
</feature>
<gene>
    <name evidence="3" type="ORF">SAMN05192542_10881</name>
</gene>
<accession>A0A1H7QEZ2</accession>
<dbReference type="InterPro" id="IPR005220">
    <property type="entry name" value="CarO-like"/>
</dbReference>
<evidence type="ECO:0000313" key="4">
    <source>
        <dbReference type="Proteomes" id="UP000199120"/>
    </source>
</evidence>
<dbReference type="PANTHER" id="PTHR36571:SF1">
    <property type="entry name" value="PROTEIN YGIW"/>
    <property type="match status" value="1"/>
</dbReference>
<evidence type="ECO:0000256" key="2">
    <source>
        <dbReference type="SAM" id="SignalP"/>
    </source>
</evidence>
<keyword evidence="4" id="KW-1185">Reference proteome</keyword>
<dbReference type="NCBIfam" id="NF033674">
    <property type="entry name" value="stress_OB_fold"/>
    <property type="match status" value="1"/>
</dbReference>
<evidence type="ECO:0000313" key="3">
    <source>
        <dbReference type="EMBL" id="SEL46681.1"/>
    </source>
</evidence>
<dbReference type="Proteomes" id="UP000199120">
    <property type="component" value="Unassembled WGS sequence"/>
</dbReference>
<sequence>MKKRICVAGMLLVALSAPVHAQFQGPGASVREATVAQARSGLRVGSDVTLTGHVVEHQREDYFTFRDDSGSIRVEISPRLFGGRTVTPEDRVRITGEIDRSPRGRYIDVESLEILH</sequence>
<feature type="signal peptide" evidence="2">
    <location>
        <begin position="1"/>
        <end position="21"/>
    </location>
</feature>
<dbReference type="Gene3D" id="2.40.50.200">
    <property type="entry name" value="Bacterial OB-fold"/>
    <property type="match status" value="1"/>
</dbReference>
<dbReference type="EMBL" id="FOAJ01000008">
    <property type="protein sequence ID" value="SEL46681.1"/>
    <property type="molecule type" value="Genomic_DNA"/>
</dbReference>
<name>A0A1H7QEZ2_9BURK</name>
<keyword evidence="1 2" id="KW-0732">Signal</keyword>